<dbReference type="eggNOG" id="KOG0530">
    <property type="taxonomic scope" value="Eukaryota"/>
</dbReference>
<evidence type="ECO:0000256" key="9">
    <source>
        <dbReference type="ARBA" id="ARBA00040965"/>
    </source>
</evidence>
<dbReference type="RefSeq" id="XP_004995074.1">
    <property type="nucleotide sequence ID" value="XM_004995017.1"/>
</dbReference>
<reference evidence="14" key="1">
    <citation type="submission" date="2009-08" db="EMBL/GenBank/DDBJ databases">
        <title>Annotation of Salpingoeca rosetta.</title>
        <authorList>
            <consortium name="The Broad Institute Genome Sequencing Platform"/>
            <person name="Russ C."/>
            <person name="Cuomo C."/>
            <person name="Burger G."/>
            <person name="Gray M.W."/>
            <person name="Holland P.W.H."/>
            <person name="King N."/>
            <person name="Lang F.B.F."/>
            <person name="Roger A.J."/>
            <person name="Ruiz-Trillo I."/>
            <person name="Young S.K."/>
            <person name="Zeng Q."/>
            <person name="Gargeya S."/>
            <person name="Alvarado L."/>
            <person name="Berlin A."/>
            <person name="Chapman S.B."/>
            <person name="Chen Z."/>
            <person name="Freedman E."/>
            <person name="Gellesch M."/>
            <person name="Goldberg J."/>
            <person name="Griggs A."/>
            <person name="Gujja S."/>
            <person name="Heilman E."/>
            <person name="Heiman D."/>
            <person name="Howarth C."/>
            <person name="Mehta T."/>
            <person name="Neiman D."/>
            <person name="Pearson M."/>
            <person name="Roberts A."/>
            <person name="Saif S."/>
            <person name="Shea T."/>
            <person name="Shenoy N."/>
            <person name="Sisk P."/>
            <person name="Stolte C."/>
            <person name="Sykes S."/>
            <person name="White J."/>
            <person name="Yandava C."/>
            <person name="Haas B."/>
            <person name="Nusbaum C."/>
            <person name="Birren B."/>
        </authorList>
    </citation>
    <scope>NUCLEOTIDE SEQUENCE [LARGE SCALE GENOMIC DNA]</scope>
    <source>
        <strain evidence="14">ATCC 50818</strain>
    </source>
</reference>
<evidence type="ECO:0000313" key="14">
    <source>
        <dbReference type="EMBL" id="EGD83570.1"/>
    </source>
</evidence>
<evidence type="ECO:0000256" key="13">
    <source>
        <dbReference type="ARBA" id="ARBA00043219"/>
    </source>
</evidence>
<dbReference type="STRING" id="946362.F2U6T8"/>
<evidence type="ECO:0000256" key="6">
    <source>
        <dbReference type="ARBA" id="ARBA00022679"/>
    </source>
</evidence>
<dbReference type="GO" id="GO:0005953">
    <property type="term" value="C:CAAX-protein geranylgeranyltransferase complex"/>
    <property type="evidence" value="ECO:0007669"/>
    <property type="project" value="TreeGrafter"/>
</dbReference>
<keyword evidence="6" id="KW-0808">Transferase</keyword>
<dbReference type="GeneID" id="16075654"/>
<dbReference type="EMBL" id="GL832963">
    <property type="protein sequence ID" value="EGD83570.1"/>
    <property type="molecule type" value="Genomic_DNA"/>
</dbReference>
<comment type="similarity">
    <text evidence="2">Belongs to the protein prenyltransferase subunit alpha family.</text>
</comment>
<dbReference type="Pfam" id="PF01239">
    <property type="entry name" value="PPTA"/>
    <property type="match status" value="3"/>
</dbReference>
<dbReference type="Proteomes" id="UP000007799">
    <property type="component" value="Unassembled WGS sequence"/>
</dbReference>
<dbReference type="GO" id="GO:0005965">
    <property type="term" value="C:protein farnesyltransferase complex"/>
    <property type="evidence" value="ECO:0007669"/>
    <property type="project" value="TreeGrafter"/>
</dbReference>
<dbReference type="OrthoDB" id="272289at2759"/>
<evidence type="ECO:0000313" key="15">
    <source>
        <dbReference type="Proteomes" id="UP000007799"/>
    </source>
</evidence>
<evidence type="ECO:0000256" key="5">
    <source>
        <dbReference type="ARBA" id="ARBA00022602"/>
    </source>
</evidence>
<evidence type="ECO:0000256" key="2">
    <source>
        <dbReference type="ARBA" id="ARBA00006734"/>
    </source>
</evidence>
<dbReference type="KEGG" id="sre:PTSG_04176"/>
<keyword evidence="8" id="KW-0460">Magnesium</keyword>
<dbReference type="AlphaFoldDB" id="F2U6T8"/>
<keyword evidence="15" id="KW-1185">Reference proteome</keyword>
<evidence type="ECO:0000256" key="10">
    <source>
        <dbReference type="ARBA" id="ARBA00041392"/>
    </source>
</evidence>
<name>F2U6T8_SALR5</name>
<dbReference type="OMA" id="NIHFWGV"/>
<keyword evidence="7" id="KW-0677">Repeat</keyword>
<organism evidence="15">
    <name type="scientific">Salpingoeca rosetta (strain ATCC 50818 / BSB-021)</name>
    <dbReference type="NCBI Taxonomy" id="946362"/>
    <lineage>
        <taxon>Eukaryota</taxon>
        <taxon>Choanoflagellata</taxon>
        <taxon>Craspedida</taxon>
        <taxon>Salpingoecidae</taxon>
        <taxon>Salpingoeca</taxon>
    </lineage>
</organism>
<proteinExistence type="inferred from homology"/>
<keyword evidence="5" id="KW-0637">Prenyltransferase</keyword>
<evidence type="ECO:0000256" key="8">
    <source>
        <dbReference type="ARBA" id="ARBA00022842"/>
    </source>
</evidence>
<dbReference type="PANTHER" id="PTHR11129:SF1">
    <property type="entry name" value="PROTEIN FARNESYLTRANSFERASE_GERANYLGERANYLTRANSFERASE TYPE-1 SUBUNIT ALPHA"/>
    <property type="match status" value="1"/>
</dbReference>
<dbReference type="SUPFAM" id="SSF48439">
    <property type="entry name" value="Protein prenylyltransferase"/>
    <property type="match status" value="1"/>
</dbReference>
<gene>
    <name evidence="14" type="ORF">PTSG_04176</name>
</gene>
<dbReference type="GO" id="GO:0004660">
    <property type="term" value="F:protein farnesyltransferase activity"/>
    <property type="evidence" value="ECO:0007669"/>
    <property type="project" value="UniProtKB-EC"/>
</dbReference>
<dbReference type="GO" id="GO:0004662">
    <property type="term" value="F:CAAX-protein geranylgeranyltransferase activity"/>
    <property type="evidence" value="ECO:0007669"/>
    <property type="project" value="UniProtKB-EC"/>
</dbReference>
<dbReference type="Gene3D" id="1.25.40.120">
    <property type="entry name" value="Protein prenylyltransferase"/>
    <property type="match status" value="1"/>
</dbReference>
<evidence type="ECO:0000256" key="11">
    <source>
        <dbReference type="ARBA" id="ARBA00042436"/>
    </source>
</evidence>
<evidence type="ECO:0000256" key="12">
    <source>
        <dbReference type="ARBA" id="ARBA00043086"/>
    </source>
</evidence>
<dbReference type="InterPro" id="IPR002088">
    <property type="entry name" value="Prenyl_trans_a"/>
</dbReference>
<dbReference type="PANTHER" id="PTHR11129">
    <property type="entry name" value="PROTEIN FARNESYLTRANSFERASE ALPHA SUBUNIT/RAB GERANYLGERANYL TRANSFERASE ALPHA SUBUNIT"/>
    <property type="match status" value="1"/>
</dbReference>
<evidence type="ECO:0000256" key="4">
    <source>
        <dbReference type="ARBA" id="ARBA00012702"/>
    </source>
</evidence>
<evidence type="ECO:0000256" key="1">
    <source>
        <dbReference type="ARBA" id="ARBA00001946"/>
    </source>
</evidence>
<dbReference type="EC" id="2.5.1.58" evidence="4"/>
<comment type="cofactor">
    <cofactor evidence="1">
        <name>Mg(2+)</name>
        <dbReference type="ChEBI" id="CHEBI:18420"/>
    </cofactor>
</comment>
<evidence type="ECO:0000256" key="7">
    <source>
        <dbReference type="ARBA" id="ARBA00022737"/>
    </source>
</evidence>
<dbReference type="InParanoid" id="F2U6T8"/>
<dbReference type="EC" id="2.5.1.59" evidence="3"/>
<accession>F2U6T8</accession>
<evidence type="ECO:0000256" key="3">
    <source>
        <dbReference type="ARBA" id="ARBA00012700"/>
    </source>
</evidence>
<sequence length="209" mass="24333">MDEADWTDVEPVMEEEGEDAACTILYTEEYKRAMGYYRALLKSGEVSQRALNLTTEIIAYNPAHYSVWHFRRKVLLELGADLHEELSYLEEVILDNPKNYQVWHHREKVVEHLGDASAEMEFTKASLSDDAKNYHAWTFRQWAMEKYNLFSKLRDGGLGFVDDLLQAALHGAEKQQHIDEGIKLCERLKEVDSVRSRYWDLVSRQLSSS</sequence>
<protein>
    <recommendedName>
        <fullName evidence="9">Protein farnesyltransferase/geranylgeranyltransferase type-1 subunit alpha</fullName>
        <ecNumber evidence="4">2.5.1.58</ecNumber>
        <ecNumber evidence="3">2.5.1.59</ecNumber>
    </recommendedName>
    <alternativeName>
        <fullName evidence="12">CAAX farnesyltransferase subunit alpha</fullName>
    </alternativeName>
    <alternativeName>
        <fullName evidence="11">FTase-alpha</fullName>
    </alternativeName>
    <alternativeName>
        <fullName evidence="10">Ras proteins prenyltransferase subunit alpha</fullName>
    </alternativeName>
    <alternativeName>
        <fullName evidence="13">Type I protein geranyl-geranyltransferase subunit alpha</fullName>
    </alternativeName>
</protein>
<dbReference type="PROSITE" id="PS51147">
    <property type="entry name" value="PFTA"/>
    <property type="match status" value="3"/>
</dbReference>